<dbReference type="AlphaFoldDB" id="A0A6A1U0X9"/>
<proteinExistence type="predicted"/>
<accession>A0A6A1U0X9</accession>
<feature type="domain" description="Thiol:disulfide interchange protein DsbD N-terminal" evidence="2">
    <location>
        <begin position="52"/>
        <end position="158"/>
    </location>
</feature>
<dbReference type="EMBL" id="VZUL01000002">
    <property type="protein sequence ID" value="KAB1089344.1"/>
    <property type="molecule type" value="Genomic_DNA"/>
</dbReference>
<evidence type="ECO:0000313" key="4">
    <source>
        <dbReference type="Proteomes" id="UP000386575"/>
    </source>
</evidence>
<organism evidence="3 4">
    <name type="scientific">Neorhizobium galegae</name>
    <name type="common">Rhizobium galegae</name>
    <dbReference type="NCBI Taxonomy" id="399"/>
    <lineage>
        <taxon>Bacteria</taxon>
        <taxon>Pseudomonadati</taxon>
        <taxon>Pseudomonadota</taxon>
        <taxon>Alphaproteobacteria</taxon>
        <taxon>Hyphomicrobiales</taxon>
        <taxon>Rhizobiaceae</taxon>
        <taxon>Rhizobium/Agrobacterium group</taxon>
        <taxon>Neorhizobium</taxon>
    </lineage>
</organism>
<name>A0A6A1U0X9_NEOGA</name>
<feature type="signal peptide" evidence="1">
    <location>
        <begin position="1"/>
        <end position="30"/>
    </location>
</feature>
<evidence type="ECO:0000313" key="3">
    <source>
        <dbReference type="EMBL" id="KAB1089344.1"/>
    </source>
</evidence>
<evidence type="ECO:0000259" key="2">
    <source>
        <dbReference type="Pfam" id="PF11412"/>
    </source>
</evidence>
<feature type="chain" id="PRO_5025475547" evidence="1">
    <location>
        <begin position="31"/>
        <end position="280"/>
    </location>
</feature>
<reference evidence="3 4" key="1">
    <citation type="submission" date="2019-09" db="EMBL/GenBank/DDBJ databases">
        <title>Genome sequencing of Ng87 strain.</title>
        <authorList>
            <person name="Karasev E.S."/>
            <person name="Andronov E."/>
        </authorList>
    </citation>
    <scope>NUCLEOTIDE SEQUENCE [LARGE SCALE GENOMIC DNA]</scope>
    <source>
        <strain evidence="3 4">Ng87</strain>
    </source>
</reference>
<evidence type="ECO:0000256" key="1">
    <source>
        <dbReference type="SAM" id="SignalP"/>
    </source>
</evidence>
<comment type="caution">
    <text evidence="3">The sequence shown here is derived from an EMBL/GenBank/DDBJ whole genome shotgun (WGS) entry which is preliminary data.</text>
</comment>
<dbReference type="PROSITE" id="PS51257">
    <property type="entry name" value="PROKAR_LIPOPROTEIN"/>
    <property type="match status" value="1"/>
</dbReference>
<dbReference type="Pfam" id="PF11412">
    <property type="entry name" value="DsbD_N"/>
    <property type="match status" value="1"/>
</dbReference>
<protein>
    <submittedName>
        <fullName evidence="3">Cytochrome C biogenesis protein</fullName>
    </submittedName>
</protein>
<sequence>MSSMPSRAPTVVAACITVGAVLGIASMSCAETTPWASNEGGRMRIVAMPPEPDGTVRGALQIEPKAGWITYWKEPGDAGIPPQMVFSKASGVTLSSMSYPVPKRIDNGKLRDIGYDHAVALPFELKMEDPGKPLNLGASAFVGLCRNICIPFQAEFSLQLGAVKGTPVEEAMILNAATSELPEAPSDDFAVTHYAMTQGRDNLSLKLKLPPGSVVPPQVIVTGPQGHVLFDGVNGRRDGDAYALDMPVGKLPKNYDIRGKRWGILVIAGNRAMETSLAFE</sequence>
<dbReference type="InterPro" id="IPR028250">
    <property type="entry name" value="DsbDN"/>
</dbReference>
<gene>
    <name evidence="3" type="ORF">F4V91_03425</name>
</gene>
<dbReference type="Proteomes" id="UP000386575">
    <property type="component" value="Unassembled WGS sequence"/>
</dbReference>
<keyword evidence="1" id="KW-0732">Signal</keyword>